<dbReference type="Gene3D" id="3.55.50.30">
    <property type="match status" value="1"/>
</dbReference>
<dbReference type="PANTHER" id="PTHR30273">
    <property type="entry name" value="PERIPLASMIC SIGNAL SENSOR AND SIGMA FACTOR ACTIVATOR FECR-RELATED"/>
    <property type="match status" value="1"/>
</dbReference>
<dbReference type="PIRSF" id="PIRSF018266">
    <property type="entry name" value="FecR"/>
    <property type="match status" value="1"/>
</dbReference>
<feature type="domain" description="FecR protein" evidence="2">
    <location>
        <begin position="112"/>
        <end position="207"/>
    </location>
</feature>
<proteinExistence type="predicted"/>
<accession>A0A1K1RB18</accession>
<dbReference type="Proteomes" id="UP000182248">
    <property type="component" value="Unassembled WGS sequence"/>
</dbReference>
<dbReference type="PANTHER" id="PTHR30273:SF2">
    <property type="entry name" value="PROTEIN FECR"/>
    <property type="match status" value="1"/>
</dbReference>
<dbReference type="InterPro" id="IPR012373">
    <property type="entry name" value="Ferrdict_sens_TM"/>
</dbReference>
<feature type="transmembrane region" description="Helical" evidence="1">
    <location>
        <begin position="75"/>
        <end position="93"/>
    </location>
</feature>
<reference evidence="4 5" key="1">
    <citation type="submission" date="2016-11" db="EMBL/GenBank/DDBJ databases">
        <authorList>
            <person name="Jaros S."/>
            <person name="Januszkiewicz K."/>
            <person name="Wedrychowicz H."/>
        </authorList>
    </citation>
    <scope>NUCLEOTIDE SEQUENCE [LARGE SCALE GENOMIC DNA]</scope>
    <source>
        <strain evidence="4 5">CGMCC 1.12145</strain>
    </source>
</reference>
<protein>
    <submittedName>
        <fullName evidence="4">FecR family protein</fullName>
    </submittedName>
</protein>
<evidence type="ECO:0000259" key="3">
    <source>
        <dbReference type="Pfam" id="PF16344"/>
    </source>
</evidence>
<organism evidence="4 5">
    <name type="scientific">Sinomicrobium oceani</name>
    <dbReference type="NCBI Taxonomy" id="1150368"/>
    <lineage>
        <taxon>Bacteria</taxon>
        <taxon>Pseudomonadati</taxon>
        <taxon>Bacteroidota</taxon>
        <taxon>Flavobacteriia</taxon>
        <taxon>Flavobacteriales</taxon>
        <taxon>Flavobacteriaceae</taxon>
        <taxon>Sinomicrobium</taxon>
    </lineage>
</organism>
<keyword evidence="5" id="KW-1185">Reference proteome</keyword>
<dbReference type="EMBL" id="FPJE01000022">
    <property type="protein sequence ID" value="SFW69272.1"/>
    <property type="molecule type" value="Genomic_DNA"/>
</dbReference>
<dbReference type="InterPro" id="IPR032508">
    <property type="entry name" value="FecR_C"/>
</dbReference>
<evidence type="ECO:0000259" key="2">
    <source>
        <dbReference type="Pfam" id="PF04773"/>
    </source>
</evidence>
<dbReference type="RefSeq" id="WP_072318539.1">
    <property type="nucleotide sequence ID" value="NZ_FPJE01000022.1"/>
</dbReference>
<name>A0A1K1RB18_9FLAO</name>
<keyword evidence="1" id="KW-1133">Transmembrane helix</keyword>
<dbReference type="Gene3D" id="2.60.120.1440">
    <property type="match status" value="1"/>
</dbReference>
<sequence>MGEDTLLKYIKDELTGEEKQTVVSWINKSEKNRQRYAVLKAEYTASGFNSQALDVEKAYRKVRKSGKRKQRNRKIRSGIAVAAIGLLGYFFFFTRETNISNTIVPESMAMVTVVTPKGASKDIVLPDGTHVVLNADSELNYSKTFNDDVREVYLYGEAYFDVVRDTTRPFIVHADDMSIKVLGTSFNVRSYSEDSEIQTTLVHGSVEIQGTYISPVRLEPLQTASLGKSDKQLEIKSVSREEAAPWKEGKLIFRETPLENVLEDLERKYDVLFEVRSDGLYEYLYTGTFDNLSIDEVLRVLKISSPITYRKEGQKIILD</sequence>
<dbReference type="STRING" id="1150368.SAMN02927921_03355"/>
<keyword evidence="1" id="KW-0812">Transmembrane</keyword>
<dbReference type="InterPro" id="IPR006860">
    <property type="entry name" value="FecR"/>
</dbReference>
<dbReference type="AlphaFoldDB" id="A0A1K1RB18"/>
<keyword evidence="1" id="KW-0472">Membrane</keyword>
<dbReference type="Pfam" id="PF04773">
    <property type="entry name" value="FecR"/>
    <property type="match status" value="1"/>
</dbReference>
<dbReference type="Pfam" id="PF16344">
    <property type="entry name" value="FecR_C"/>
    <property type="match status" value="1"/>
</dbReference>
<evidence type="ECO:0000256" key="1">
    <source>
        <dbReference type="SAM" id="Phobius"/>
    </source>
</evidence>
<dbReference type="GO" id="GO:0016989">
    <property type="term" value="F:sigma factor antagonist activity"/>
    <property type="evidence" value="ECO:0007669"/>
    <property type="project" value="TreeGrafter"/>
</dbReference>
<feature type="domain" description="Protein FecR C-terminal" evidence="3">
    <location>
        <begin position="250"/>
        <end position="318"/>
    </location>
</feature>
<dbReference type="FunFam" id="2.60.120.1440:FF:000001">
    <property type="entry name" value="Putative anti-sigma factor"/>
    <property type="match status" value="1"/>
</dbReference>
<evidence type="ECO:0000313" key="5">
    <source>
        <dbReference type="Proteomes" id="UP000182248"/>
    </source>
</evidence>
<gene>
    <name evidence="4" type="ORF">SAMN02927921_03355</name>
</gene>
<evidence type="ECO:0000313" key="4">
    <source>
        <dbReference type="EMBL" id="SFW69272.1"/>
    </source>
</evidence>
<dbReference type="OrthoDB" id="1097132at2"/>